<comment type="caution">
    <text evidence="1">The sequence shown here is derived from an EMBL/GenBank/DDBJ whole genome shotgun (WGS) entry which is preliminary data.</text>
</comment>
<evidence type="ECO:0000313" key="1">
    <source>
        <dbReference type="EMBL" id="KAF9663755.1"/>
    </source>
</evidence>
<sequence length="63" mass="7415">MFIIFLYKHKTLLSVHPATLSKSNSILHPDTENEIDFFFQVTLFVHTDPLNILEHRNACSSRW</sequence>
<dbReference type="AlphaFoldDB" id="A0A835MF12"/>
<name>A0A835MF12_9ROSI</name>
<organism evidence="1 2">
    <name type="scientific">Salix dunnii</name>
    <dbReference type="NCBI Taxonomy" id="1413687"/>
    <lineage>
        <taxon>Eukaryota</taxon>
        <taxon>Viridiplantae</taxon>
        <taxon>Streptophyta</taxon>
        <taxon>Embryophyta</taxon>
        <taxon>Tracheophyta</taxon>
        <taxon>Spermatophyta</taxon>
        <taxon>Magnoliopsida</taxon>
        <taxon>eudicotyledons</taxon>
        <taxon>Gunneridae</taxon>
        <taxon>Pentapetalae</taxon>
        <taxon>rosids</taxon>
        <taxon>fabids</taxon>
        <taxon>Malpighiales</taxon>
        <taxon>Salicaceae</taxon>
        <taxon>Saliceae</taxon>
        <taxon>Salix</taxon>
    </lineage>
</organism>
<gene>
    <name evidence="1" type="ORF">SADUNF_Sadunf17G0085100</name>
</gene>
<keyword evidence="2" id="KW-1185">Reference proteome</keyword>
<accession>A0A835MF12</accession>
<dbReference type="EMBL" id="JADGMS010000017">
    <property type="protein sequence ID" value="KAF9663755.1"/>
    <property type="molecule type" value="Genomic_DNA"/>
</dbReference>
<evidence type="ECO:0000313" key="2">
    <source>
        <dbReference type="Proteomes" id="UP000657918"/>
    </source>
</evidence>
<proteinExistence type="predicted"/>
<protein>
    <submittedName>
        <fullName evidence="1">Uncharacterized protein</fullName>
    </submittedName>
</protein>
<dbReference type="Proteomes" id="UP000657918">
    <property type="component" value="Unassembled WGS sequence"/>
</dbReference>
<reference evidence="1 2" key="1">
    <citation type="submission" date="2020-10" db="EMBL/GenBank/DDBJ databases">
        <title>Plant Genome Project.</title>
        <authorList>
            <person name="Zhang R.-G."/>
        </authorList>
    </citation>
    <scope>NUCLEOTIDE SEQUENCE [LARGE SCALE GENOMIC DNA]</scope>
    <source>
        <strain evidence="1">FAFU-HL-1</strain>
        <tissue evidence="1">Leaf</tissue>
    </source>
</reference>